<dbReference type="Pfam" id="PF12937">
    <property type="entry name" value="F-box-like"/>
    <property type="match status" value="1"/>
</dbReference>
<dbReference type="KEGG" id="gtr:GLOTRDRAFT_128737"/>
<evidence type="ECO:0000259" key="3">
    <source>
        <dbReference type="Pfam" id="PF12937"/>
    </source>
</evidence>
<dbReference type="Gene3D" id="3.80.10.10">
    <property type="entry name" value="Ribonuclease Inhibitor"/>
    <property type="match status" value="1"/>
</dbReference>
<dbReference type="Proteomes" id="UP000030669">
    <property type="component" value="Unassembled WGS sequence"/>
</dbReference>
<keyword evidence="5" id="KW-1185">Reference proteome</keyword>
<dbReference type="RefSeq" id="XP_007865593.1">
    <property type="nucleotide sequence ID" value="XM_007867402.1"/>
</dbReference>
<keyword evidence="1" id="KW-0175">Coiled coil</keyword>
<dbReference type="GeneID" id="19301778"/>
<dbReference type="SUPFAM" id="SSF52047">
    <property type="entry name" value="RNI-like"/>
    <property type="match status" value="1"/>
</dbReference>
<feature type="coiled-coil region" evidence="1">
    <location>
        <begin position="9"/>
        <end position="39"/>
    </location>
</feature>
<sequence>MRVMEMKLNHATKAELEEREQLIRECEEELARRKRSRNSLMPVSRLPTELLLKIIAIAWGDCASSRPMFLLHVSHVCWLWRMVALDTPALWARVGLANPRHVKLMLKRSKGVPLTVCGEVKTYAYSGKREREAFLVALRKLQRIRELDLRILDPPHDDGTRPRKLRKQVLHQLVSLTVADETFYSDKVFATWLPELDCPSLQHLSVSRWAITRRGYGKLLRPSLLSLSMDRDHIEFSDLVVLLENLPQLQSLTLKECFQRPRSALTPVLRGPTRKATMRRLESLVLVDTLLHCSTLFVHLDIPAAINIEMVLSSFTCKHSYSHNGRRVDEEVPLSDVVESITTLAQGVFNESSQVKLAIADRTRDMSDYYSHYSRGVDDVDARRWQDYVAWAAEGPRMLISVFNGTHSSEYGEADSGDVKEALVRSLAEPDLKYLQVDPTSGMKAGHWKRRFGHLVNVTRLWVARADHEFLDALSIQGAASQQEGMDRPAPLFPRLEYLTIEDISPHAGEDFPSRLAVALESRERKLAHLDIRGVTGWPSEDVAQLSDIVVKLTIAPPANAINTHGYEYDEKTQLYAEAPPDSSWSEAELSDREDDVDERDLYLED</sequence>
<evidence type="ECO:0000256" key="1">
    <source>
        <dbReference type="SAM" id="Coils"/>
    </source>
</evidence>
<organism evidence="4 5">
    <name type="scientific">Gloeophyllum trabeum (strain ATCC 11539 / FP-39264 / Madison 617)</name>
    <name type="common">Brown rot fungus</name>
    <dbReference type="NCBI Taxonomy" id="670483"/>
    <lineage>
        <taxon>Eukaryota</taxon>
        <taxon>Fungi</taxon>
        <taxon>Dikarya</taxon>
        <taxon>Basidiomycota</taxon>
        <taxon>Agaricomycotina</taxon>
        <taxon>Agaricomycetes</taxon>
        <taxon>Gloeophyllales</taxon>
        <taxon>Gloeophyllaceae</taxon>
        <taxon>Gloeophyllum</taxon>
    </lineage>
</organism>
<dbReference type="InterPro" id="IPR032675">
    <property type="entry name" value="LRR_dom_sf"/>
</dbReference>
<proteinExistence type="predicted"/>
<reference evidence="4 5" key="1">
    <citation type="journal article" date="2012" name="Science">
        <title>The Paleozoic origin of enzymatic lignin decomposition reconstructed from 31 fungal genomes.</title>
        <authorList>
            <person name="Floudas D."/>
            <person name="Binder M."/>
            <person name="Riley R."/>
            <person name="Barry K."/>
            <person name="Blanchette R.A."/>
            <person name="Henrissat B."/>
            <person name="Martinez A.T."/>
            <person name="Otillar R."/>
            <person name="Spatafora J.W."/>
            <person name="Yadav J.S."/>
            <person name="Aerts A."/>
            <person name="Benoit I."/>
            <person name="Boyd A."/>
            <person name="Carlson A."/>
            <person name="Copeland A."/>
            <person name="Coutinho P.M."/>
            <person name="de Vries R.P."/>
            <person name="Ferreira P."/>
            <person name="Findley K."/>
            <person name="Foster B."/>
            <person name="Gaskell J."/>
            <person name="Glotzer D."/>
            <person name="Gorecki P."/>
            <person name="Heitman J."/>
            <person name="Hesse C."/>
            <person name="Hori C."/>
            <person name="Igarashi K."/>
            <person name="Jurgens J.A."/>
            <person name="Kallen N."/>
            <person name="Kersten P."/>
            <person name="Kohler A."/>
            <person name="Kuees U."/>
            <person name="Kumar T.K.A."/>
            <person name="Kuo A."/>
            <person name="LaButti K."/>
            <person name="Larrondo L.F."/>
            <person name="Lindquist E."/>
            <person name="Ling A."/>
            <person name="Lombard V."/>
            <person name="Lucas S."/>
            <person name="Lundell T."/>
            <person name="Martin R."/>
            <person name="McLaughlin D.J."/>
            <person name="Morgenstern I."/>
            <person name="Morin E."/>
            <person name="Murat C."/>
            <person name="Nagy L.G."/>
            <person name="Nolan M."/>
            <person name="Ohm R.A."/>
            <person name="Patyshakuliyeva A."/>
            <person name="Rokas A."/>
            <person name="Ruiz-Duenas F.J."/>
            <person name="Sabat G."/>
            <person name="Salamov A."/>
            <person name="Samejima M."/>
            <person name="Schmutz J."/>
            <person name="Slot J.C."/>
            <person name="St John F."/>
            <person name="Stenlid J."/>
            <person name="Sun H."/>
            <person name="Sun S."/>
            <person name="Syed K."/>
            <person name="Tsang A."/>
            <person name="Wiebenga A."/>
            <person name="Young D."/>
            <person name="Pisabarro A."/>
            <person name="Eastwood D.C."/>
            <person name="Martin F."/>
            <person name="Cullen D."/>
            <person name="Grigoriev I.V."/>
            <person name="Hibbett D.S."/>
        </authorList>
    </citation>
    <scope>NUCLEOTIDE SEQUENCE [LARGE SCALE GENOMIC DNA]</scope>
    <source>
        <strain evidence="4 5">ATCC 11539</strain>
    </source>
</reference>
<dbReference type="AlphaFoldDB" id="S7Q649"/>
<dbReference type="HOGENOM" id="CLU_438073_0_0_1"/>
<evidence type="ECO:0000256" key="2">
    <source>
        <dbReference type="SAM" id="MobiDB-lite"/>
    </source>
</evidence>
<evidence type="ECO:0000313" key="4">
    <source>
        <dbReference type="EMBL" id="EPQ55506.1"/>
    </source>
</evidence>
<accession>S7Q649</accession>
<feature type="domain" description="F-box" evidence="3">
    <location>
        <begin position="44"/>
        <end position="94"/>
    </location>
</feature>
<feature type="region of interest" description="Disordered" evidence="2">
    <location>
        <begin position="578"/>
        <end position="606"/>
    </location>
</feature>
<name>S7Q649_GLOTA</name>
<dbReference type="Gene3D" id="1.20.1280.50">
    <property type="match status" value="1"/>
</dbReference>
<dbReference type="InterPro" id="IPR001810">
    <property type="entry name" value="F-box_dom"/>
</dbReference>
<evidence type="ECO:0000313" key="5">
    <source>
        <dbReference type="Proteomes" id="UP000030669"/>
    </source>
</evidence>
<protein>
    <recommendedName>
        <fullName evidence="3">F-box domain-containing protein</fullName>
    </recommendedName>
</protein>
<dbReference type="OrthoDB" id="2269034at2759"/>
<dbReference type="EMBL" id="KB469301">
    <property type="protein sequence ID" value="EPQ55506.1"/>
    <property type="molecule type" value="Genomic_DNA"/>
</dbReference>
<gene>
    <name evidence="4" type="ORF">GLOTRDRAFT_128737</name>
</gene>